<protein>
    <recommendedName>
        <fullName evidence="9">Lysine transporter LysE</fullName>
    </recommendedName>
</protein>
<reference evidence="7 8" key="1">
    <citation type="submission" date="2017-01" db="EMBL/GenBank/DDBJ databases">
        <title>Draft sequence of Acidihalobacter ferrooxidans strain DSM 14175 (strain V8).</title>
        <authorList>
            <person name="Khaleque H.N."/>
            <person name="Ramsay J.P."/>
            <person name="Murphy R.J.T."/>
            <person name="Kaksonen A.H."/>
            <person name="Boxall N.J."/>
            <person name="Watkin E.L.J."/>
        </authorList>
    </citation>
    <scope>NUCLEOTIDE SEQUENCE [LARGE SCALE GENOMIC DNA]</scope>
    <source>
        <strain evidence="7 8">V8</strain>
    </source>
</reference>
<evidence type="ECO:0000256" key="4">
    <source>
        <dbReference type="ARBA" id="ARBA00022989"/>
    </source>
</evidence>
<dbReference type="AlphaFoldDB" id="A0A1P8UK81"/>
<dbReference type="EMBL" id="CP019434">
    <property type="protein sequence ID" value="APZ44240.1"/>
    <property type="molecule type" value="Genomic_DNA"/>
</dbReference>
<dbReference type="STRING" id="1765967.BW247_15025"/>
<dbReference type="OrthoDB" id="14103at2"/>
<feature type="transmembrane region" description="Helical" evidence="6">
    <location>
        <begin position="140"/>
        <end position="164"/>
    </location>
</feature>
<dbReference type="PANTHER" id="PTHR30086">
    <property type="entry name" value="ARGININE EXPORTER PROTEIN ARGO"/>
    <property type="match status" value="1"/>
</dbReference>
<keyword evidence="5 6" id="KW-0472">Membrane</keyword>
<evidence type="ECO:0008006" key="9">
    <source>
        <dbReference type="Google" id="ProtNLM"/>
    </source>
</evidence>
<keyword evidence="3 6" id="KW-0812">Transmembrane</keyword>
<accession>A0A1P8UK81</accession>
<proteinExistence type="predicted"/>
<dbReference type="PANTHER" id="PTHR30086:SF20">
    <property type="entry name" value="ARGININE EXPORTER PROTEIN ARGO-RELATED"/>
    <property type="match status" value="1"/>
</dbReference>
<keyword evidence="4 6" id="KW-1133">Transmembrane helix</keyword>
<gene>
    <name evidence="7" type="ORF">BW247_15025</name>
</gene>
<evidence type="ECO:0000256" key="3">
    <source>
        <dbReference type="ARBA" id="ARBA00022692"/>
    </source>
</evidence>
<dbReference type="RefSeq" id="WP_076837862.1">
    <property type="nucleotide sequence ID" value="NZ_CP019434.1"/>
</dbReference>
<dbReference type="Proteomes" id="UP000243807">
    <property type="component" value="Chromosome"/>
</dbReference>
<dbReference type="KEGG" id="afy:BW247_15025"/>
<keyword evidence="2" id="KW-1003">Cell membrane</keyword>
<organism evidence="7 8">
    <name type="scientific">Acidihalobacter ferrooxydans</name>
    <dbReference type="NCBI Taxonomy" id="1765967"/>
    <lineage>
        <taxon>Bacteria</taxon>
        <taxon>Pseudomonadati</taxon>
        <taxon>Pseudomonadota</taxon>
        <taxon>Gammaproteobacteria</taxon>
        <taxon>Chromatiales</taxon>
        <taxon>Ectothiorhodospiraceae</taxon>
        <taxon>Acidihalobacter</taxon>
    </lineage>
</organism>
<sequence>MSEALLAGLLLGLAAGLAPGPMLALTVTQSLRHGARAGLRVAMAPLLTDLPIIAAMLLALDELARTRPVLGALALTGGAYLMYLAWETWRVTPPVAPEAAPPAGGLRRAVLTNFLNPHPYLFWLVVGGPLLLRAWHDAGAWAAGAFVGVFYVLLVGAKAGLALLVGRYRGLLRGGAYRWTLRVLALGLSLLALTLWWDGLGMLGVH</sequence>
<dbReference type="GO" id="GO:0005886">
    <property type="term" value="C:plasma membrane"/>
    <property type="evidence" value="ECO:0007669"/>
    <property type="project" value="UniProtKB-SubCell"/>
</dbReference>
<keyword evidence="8" id="KW-1185">Reference proteome</keyword>
<comment type="subcellular location">
    <subcellularLocation>
        <location evidence="1">Cell membrane</location>
        <topology evidence="1">Multi-pass membrane protein</topology>
    </subcellularLocation>
</comment>
<evidence type="ECO:0000313" key="8">
    <source>
        <dbReference type="Proteomes" id="UP000243807"/>
    </source>
</evidence>
<dbReference type="Pfam" id="PF01810">
    <property type="entry name" value="LysE"/>
    <property type="match status" value="1"/>
</dbReference>
<dbReference type="GO" id="GO:0015171">
    <property type="term" value="F:amino acid transmembrane transporter activity"/>
    <property type="evidence" value="ECO:0007669"/>
    <property type="project" value="TreeGrafter"/>
</dbReference>
<name>A0A1P8UK81_9GAMM</name>
<feature type="transmembrane region" description="Helical" evidence="6">
    <location>
        <begin position="69"/>
        <end position="86"/>
    </location>
</feature>
<evidence type="ECO:0000256" key="1">
    <source>
        <dbReference type="ARBA" id="ARBA00004651"/>
    </source>
</evidence>
<evidence type="ECO:0000256" key="6">
    <source>
        <dbReference type="SAM" id="Phobius"/>
    </source>
</evidence>
<evidence type="ECO:0000256" key="2">
    <source>
        <dbReference type="ARBA" id="ARBA00022475"/>
    </source>
</evidence>
<dbReference type="InterPro" id="IPR001123">
    <property type="entry name" value="LeuE-type"/>
</dbReference>
<evidence type="ECO:0000313" key="7">
    <source>
        <dbReference type="EMBL" id="APZ44240.1"/>
    </source>
</evidence>
<feature type="transmembrane region" description="Helical" evidence="6">
    <location>
        <begin position="176"/>
        <end position="197"/>
    </location>
</feature>
<evidence type="ECO:0000256" key="5">
    <source>
        <dbReference type="ARBA" id="ARBA00023136"/>
    </source>
</evidence>
<feature type="transmembrane region" description="Helical" evidence="6">
    <location>
        <begin position="40"/>
        <end position="60"/>
    </location>
</feature>